<name>A0A1W0X7B7_HYPEX</name>
<dbReference type="AlphaFoldDB" id="A0A1W0X7B7"/>
<keyword evidence="3" id="KW-1185">Reference proteome</keyword>
<sequence length="172" mass="19081">MKQYFSITTTSQVVMVVVCSLILNLSQAYPTQTQQLDKTSHRSKRTLVSSVADNNDADDSAKLIGGQRSDDYRVGGGLENAAQLSYYNSNINNNQPLVSDFEGPSSYAADYYTAMLADPYRHYAGTPYQSIIKSASAKREDPDSKGQFRLRFGRSGVRLRFGRSDPPTLRFG</sequence>
<evidence type="ECO:0000256" key="1">
    <source>
        <dbReference type="SAM" id="SignalP"/>
    </source>
</evidence>
<feature type="signal peptide" evidence="1">
    <location>
        <begin position="1"/>
        <end position="28"/>
    </location>
</feature>
<dbReference type="Proteomes" id="UP000192578">
    <property type="component" value="Unassembled WGS sequence"/>
</dbReference>
<dbReference type="EMBL" id="MTYJ01000012">
    <property type="protein sequence ID" value="OQV23270.1"/>
    <property type="molecule type" value="Genomic_DNA"/>
</dbReference>
<keyword evidence="1" id="KW-0732">Signal</keyword>
<protein>
    <submittedName>
        <fullName evidence="2">Uncharacterized protein</fullName>
    </submittedName>
</protein>
<comment type="caution">
    <text evidence="2">The sequence shown here is derived from an EMBL/GenBank/DDBJ whole genome shotgun (WGS) entry which is preliminary data.</text>
</comment>
<proteinExistence type="predicted"/>
<evidence type="ECO:0000313" key="3">
    <source>
        <dbReference type="Proteomes" id="UP000192578"/>
    </source>
</evidence>
<organism evidence="2 3">
    <name type="scientific">Hypsibius exemplaris</name>
    <name type="common">Freshwater tardigrade</name>
    <dbReference type="NCBI Taxonomy" id="2072580"/>
    <lineage>
        <taxon>Eukaryota</taxon>
        <taxon>Metazoa</taxon>
        <taxon>Ecdysozoa</taxon>
        <taxon>Tardigrada</taxon>
        <taxon>Eutardigrada</taxon>
        <taxon>Parachela</taxon>
        <taxon>Hypsibioidea</taxon>
        <taxon>Hypsibiidae</taxon>
        <taxon>Hypsibius</taxon>
    </lineage>
</organism>
<dbReference type="OrthoDB" id="10650121at2759"/>
<accession>A0A1W0X7B7</accession>
<feature type="chain" id="PRO_5013297614" evidence="1">
    <location>
        <begin position="29"/>
        <end position="172"/>
    </location>
</feature>
<evidence type="ECO:0000313" key="2">
    <source>
        <dbReference type="EMBL" id="OQV23270.1"/>
    </source>
</evidence>
<gene>
    <name evidence="2" type="ORF">BV898_02722</name>
</gene>
<reference evidence="3" key="1">
    <citation type="submission" date="2017-01" db="EMBL/GenBank/DDBJ databases">
        <title>Comparative genomics of anhydrobiosis in the tardigrade Hypsibius dujardini.</title>
        <authorList>
            <person name="Yoshida Y."/>
            <person name="Koutsovoulos G."/>
            <person name="Laetsch D."/>
            <person name="Stevens L."/>
            <person name="Kumar S."/>
            <person name="Horikawa D."/>
            <person name="Ishino K."/>
            <person name="Komine S."/>
            <person name="Tomita M."/>
            <person name="Blaxter M."/>
            <person name="Arakawa K."/>
        </authorList>
    </citation>
    <scope>NUCLEOTIDE SEQUENCE [LARGE SCALE GENOMIC DNA]</scope>
    <source>
        <strain evidence="3">Z151</strain>
    </source>
</reference>